<reference evidence="4" key="1">
    <citation type="submission" date="2018-01" db="EMBL/GenBank/DDBJ databases">
        <authorList>
            <person name="Alioto T."/>
            <person name="Alioto T."/>
        </authorList>
    </citation>
    <scope>NUCLEOTIDE SEQUENCE [LARGE SCALE GENOMIC DNA]</scope>
</reference>
<protein>
    <recommendedName>
        <fullName evidence="5">DUF4794 domain-containing protein</fullName>
    </recommendedName>
</protein>
<dbReference type="EMBL" id="OUUW01000010">
    <property type="protein sequence ID" value="SPP86231.1"/>
    <property type="molecule type" value="Genomic_DNA"/>
</dbReference>
<gene>
    <name evidence="3" type="ORF">DGUA_6G004877</name>
</gene>
<feature type="signal peptide" evidence="2">
    <location>
        <begin position="1"/>
        <end position="23"/>
    </location>
</feature>
<evidence type="ECO:0000256" key="2">
    <source>
        <dbReference type="SAM" id="SignalP"/>
    </source>
</evidence>
<evidence type="ECO:0000313" key="4">
    <source>
        <dbReference type="Proteomes" id="UP000268350"/>
    </source>
</evidence>
<dbReference type="Proteomes" id="UP000268350">
    <property type="component" value="Unassembled WGS sequence"/>
</dbReference>
<sequence length="147" mass="15956">MCCHAKNVCSLLVLMLALGLIGAQPARSGKRLAKQQAAAPYPSAEELKPEIPFEEGVPDQTYGPPDLTYGPPPTDHVEQLPSADEPQDFTSDPDAEEVQPVNQAPARLSKKLRRQGQPQLQPLILFSDSSLRLIGPQTVAVRVPALW</sequence>
<feature type="chain" id="PRO_5017423550" description="DUF4794 domain-containing protein" evidence="2">
    <location>
        <begin position="24"/>
        <end position="147"/>
    </location>
</feature>
<evidence type="ECO:0000313" key="3">
    <source>
        <dbReference type="EMBL" id="SPP86231.1"/>
    </source>
</evidence>
<dbReference type="OMA" id="MCSYAKN"/>
<organism evidence="3 4">
    <name type="scientific">Drosophila guanche</name>
    <name type="common">Fruit fly</name>
    <dbReference type="NCBI Taxonomy" id="7266"/>
    <lineage>
        <taxon>Eukaryota</taxon>
        <taxon>Metazoa</taxon>
        <taxon>Ecdysozoa</taxon>
        <taxon>Arthropoda</taxon>
        <taxon>Hexapoda</taxon>
        <taxon>Insecta</taxon>
        <taxon>Pterygota</taxon>
        <taxon>Neoptera</taxon>
        <taxon>Endopterygota</taxon>
        <taxon>Diptera</taxon>
        <taxon>Brachycera</taxon>
        <taxon>Muscomorpha</taxon>
        <taxon>Ephydroidea</taxon>
        <taxon>Drosophilidae</taxon>
        <taxon>Drosophila</taxon>
        <taxon>Sophophora</taxon>
    </lineage>
</organism>
<evidence type="ECO:0000256" key="1">
    <source>
        <dbReference type="SAM" id="MobiDB-lite"/>
    </source>
</evidence>
<keyword evidence="4" id="KW-1185">Reference proteome</keyword>
<feature type="region of interest" description="Disordered" evidence="1">
    <location>
        <begin position="37"/>
        <end position="114"/>
    </location>
</feature>
<accession>A0A3B0KMA2</accession>
<keyword evidence="2" id="KW-0732">Signal</keyword>
<dbReference type="AlphaFoldDB" id="A0A3B0KMA2"/>
<proteinExistence type="predicted"/>
<feature type="compositionally biased region" description="Acidic residues" evidence="1">
    <location>
        <begin position="85"/>
        <end position="97"/>
    </location>
</feature>
<dbReference type="OrthoDB" id="6750008at2759"/>
<name>A0A3B0KMA2_DROGU</name>
<evidence type="ECO:0008006" key="5">
    <source>
        <dbReference type="Google" id="ProtNLM"/>
    </source>
</evidence>